<reference evidence="2" key="2">
    <citation type="journal article" date="2021" name="Genome Biol. Evol.">
        <title>Developing a high-quality reference genome for a parasitic bivalve with doubly uniparental inheritance (Bivalvia: Unionida).</title>
        <authorList>
            <person name="Smith C.H."/>
        </authorList>
    </citation>
    <scope>NUCLEOTIDE SEQUENCE</scope>
    <source>
        <strain evidence="2">CHS0354</strain>
        <tissue evidence="2">Mantle</tissue>
    </source>
</reference>
<feature type="compositionally biased region" description="Basic and acidic residues" evidence="1">
    <location>
        <begin position="64"/>
        <end position="125"/>
    </location>
</feature>
<accession>A0AAE0TJ86</accession>
<dbReference type="EMBL" id="JAEAOA010001548">
    <property type="protein sequence ID" value="KAK3611349.1"/>
    <property type="molecule type" value="Genomic_DNA"/>
</dbReference>
<protein>
    <submittedName>
        <fullName evidence="2">Uncharacterized protein</fullName>
    </submittedName>
</protein>
<evidence type="ECO:0000313" key="3">
    <source>
        <dbReference type="Proteomes" id="UP001195483"/>
    </source>
</evidence>
<gene>
    <name evidence="2" type="ORF">CHS0354_025877</name>
</gene>
<feature type="compositionally biased region" description="Basic and acidic residues" evidence="1">
    <location>
        <begin position="139"/>
        <end position="149"/>
    </location>
</feature>
<sequence length="167" mass="18920">MPGRTIKLTASSVRQVPGEFHGPTRAILNAHEFTDRNGRLLAGAWSAAPNDSDPYIQKRSTHSKHGEKSEAMYDTVEAEHRKHGEKSEAMYDTVEAEHRKHGEKSEAMYDTVEAEHRKHGEKSEAMYDTVEAKHRKHGEKSEALAKHDEAKSIAEIHKYSKMFDRVA</sequence>
<organism evidence="2 3">
    <name type="scientific">Potamilus streckersoni</name>
    <dbReference type="NCBI Taxonomy" id="2493646"/>
    <lineage>
        <taxon>Eukaryota</taxon>
        <taxon>Metazoa</taxon>
        <taxon>Spiralia</taxon>
        <taxon>Lophotrochozoa</taxon>
        <taxon>Mollusca</taxon>
        <taxon>Bivalvia</taxon>
        <taxon>Autobranchia</taxon>
        <taxon>Heteroconchia</taxon>
        <taxon>Palaeoheterodonta</taxon>
        <taxon>Unionida</taxon>
        <taxon>Unionoidea</taxon>
        <taxon>Unionidae</taxon>
        <taxon>Ambleminae</taxon>
        <taxon>Lampsilini</taxon>
        <taxon>Potamilus</taxon>
    </lineage>
</organism>
<evidence type="ECO:0000256" key="1">
    <source>
        <dbReference type="SAM" id="MobiDB-lite"/>
    </source>
</evidence>
<proteinExistence type="predicted"/>
<evidence type="ECO:0000313" key="2">
    <source>
        <dbReference type="EMBL" id="KAK3611349.1"/>
    </source>
</evidence>
<keyword evidence="3" id="KW-1185">Reference proteome</keyword>
<dbReference type="AlphaFoldDB" id="A0AAE0TJ86"/>
<reference evidence="2" key="3">
    <citation type="submission" date="2023-05" db="EMBL/GenBank/DDBJ databases">
        <authorList>
            <person name="Smith C.H."/>
        </authorList>
    </citation>
    <scope>NUCLEOTIDE SEQUENCE</scope>
    <source>
        <strain evidence="2">CHS0354</strain>
        <tissue evidence="2">Mantle</tissue>
    </source>
</reference>
<feature type="region of interest" description="Disordered" evidence="1">
    <location>
        <begin position="48"/>
        <end position="149"/>
    </location>
</feature>
<dbReference type="Proteomes" id="UP001195483">
    <property type="component" value="Unassembled WGS sequence"/>
</dbReference>
<name>A0AAE0TJ86_9BIVA</name>
<comment type="caution">
    <text evidence="2">The sequence shown here is derived from an EMBL/GenBank/DDBJ whole genome shotgun (WGS) entry which is preliminary data.</text>
</comment>
<reference evidence="2" key="1">
    <citation type="journal article" date="2021" name="Genome Biol. Evol.">
        <title>A High-Quality Reference Genome for a Parasitic Bivalve with Doubly Uniparental Inheritance (Bivalvia: Unionida).</title>
        <authorList>
            <person name="Smith C.H."/>
        </authorList>
    </citation>
    <scope>NUCLEOTIDE SEQUENCE</scope>
    <source>
        <strain evidence="2">CHS0354</strain>
    </source>
</reference>